<dbReference type="GO" id="GO:0009295">
    <property type="term" value="C:nucleoid"/>
    <property type="evidence" value="ECO:0007669"/>
    <property type="project" value="TreeGrafter"/>
</dbReference>
<dbReference type="PROSITE" id="PS50935">
    <property type="entry name" value="SSB"/>
    <property type="match status" value="1"/>
</dbReference>
<comment type="caution">
    <text evidence="5">The sequence shown here is derived from an EMBL/GenBank/DDBJ whole genome shotgun (WGS) entry which is preliminary data.</text>
</comment>
<dbReference type="PANTHER" id="PTHR10302">
    <property type="entry name" value="SINGLE-STRANDED DNA-BINDING PROTEIN"/>
    <property type="match status" value="1"/>
</dbReference>
<protein>
    <recommendedName>
        <fullName evidence="2 3">Single-stranded DNA-binding protein</fullName>
        <shortName evidence="2">SSB</shortName>
    </recommendedName>
</protein>
<dbReference type="InterPro" id="IPR012340">
    <property type="entry name" value="NA-bd_OB-fold"/>
</dbReference>
<evidence type="ECO:0000256" key="1">
    <source>
        <dbReference type="ARBA" id="ARBA00023125"/>
    </source>
</evidence>
<sequence>MFGDINRATLMGNVTRDPELRYTTSGSAVLSFSIATNRRYKSGDDWKDEVAYHNIVVWRSAENLAKRLKKGTRIYVEGRMQTRSWDGDDGKKNYKTEVVADSVILIDRFEGKGESMSNSDTASGTGNTSSANDDDTLIEPDDLPF</sequence>
<dbReference type="HAMAP" id="MF_00984">
    <property type="entry name" value="SSB"/>
    <property type="match status" value="1"/>
</dbReference>
<dbReference type="CDD" id="cd04496">
    <property type="entry name" value="SSB_OBF"/>
    <property type="match status" value="1"/>
</dbReference>
<evidence type="ECO:0000256" key="4">
    <source>
        <dbReference type="SAM" id="MobiDB-lite"/>
    </source>
</evidence>
<keyword evidence="1 2" id="KW-0238">DNA-binding</keyword>
<feature type="compositionally biased region" description="Acidic residues" evidence="4">
    <location>
        <begin position="132"/>
        <end position="145"/>
    </location>
</feature>
<feature type="region of interest" description="Disordered" evidence="4">
    <location>
        <begin position="111"/>
        <end position="145"/>
    </location>
</feature>
<dbReference type="GO" id="GO:0003697">
    <property type="term" value="F:single-stranded DNA binding"/>
    <property type="evidence" value="ECO:0007669"/>
    <property type="project" value="UniProtKB-UniRule"/>
</dbReference>
<dbReference type="GO" id="GO:0006260">
    <property type="term" value="P:DNA replication"/>
    <property type="evidence" value="ECO:0007669"/>
    <property type="project" value="InterPro"/>
</dbReference>
<dbReference type="InterPro" id="IPR011344">
    <property type="entry name" value="ssDNA-bd"/>
</dbReference>
<evidence type="ECO:0000313" key="5">
    <source>
        <dbReference type="EMBL" id="MCA9386563.1"/>
    </source>
</evidence>
<dbReference type="SUPFAM" id="SSF50249">
    <property type="entry name" value="Nucleic acid-binding proteins"/>
    <property type="match status" value="1"/>
</dbReference>
<feature type="compositionally biased region" description="Polar residues" evidence="4">
    <location>
        <begin position="115"/>
        <end position="131"/>
    </location>
</feature>
<reference evidence="5" key="1">
    <citation type="submission" date="2020-04" db="EMBL/GenBank/DDBJ databases">
        <authorList>
            <person name="Zhang T."/>
        </authorList>
    </citation>
    <scope>NUCLEOTIDE SEQUENCE</scope>
    <source>
        <strain evidence="5">HKST-UBA09</strain>
    </source>
</reference>
<comment type="subunit">
    <text evidence="2">Homotetramer.</text>
</comment>
<comment type="caution">
    <text evidence="2">Lacks conserved residue(s) required for the propagation of feature annotation.</text>
</comment>
<dbReference type="PANTHER" id="PTHR10302:SF27">
    <property type="entry name" value="SINGLE-STRANDED DNA-BINDING PROTEIN"/>
    <property type="match status" value="1"/>
</dbReference>
<dbReference type="Gene3D" id="2.40.50.140">
    <property type="entry name" value="Nucleic acid-binding proteins"/>
    <property type="match status" value="1"/>
</dbReference>
<reference evidence="5" key="2">
    <citation type="journal article" date="2021" name="Microbiome">
        <title>Successional dynamics and alternative stable states in a saline activated sludge microbial community over 9 years.</title>
        <authorList>
            <person name="Wang Y."/>
            <person name="Ye J."/>
            <person name="Ju F."/>
            <person name="Liu L."/>
            <person name="Boyd J.A."/>
            <person name="Deng Y."/>
            <person name="Parks D.H."/>
            <person name="Jiang X."/>
            <person name="Yin X."/>
            <person name="Woodcroft B.J."/>
            <person name="Tyson G.W."/>
            <person name="Hugenholtz P."/>
            <person name="Polz M.F."/>
            <person name="Zhang T."/>
        </authorList>
    </citation>
    <scope>NUCLEOTIDE SEQUENCE</scope>
    <source>
        <strain evidence="5">HKST-UBA09</strain>
    </source>
</reference>
<gene>
    <name evidence="5" type="ORF">KC669_00865</name>
</gene>
<organism evidence="5 6">
    <name type="scientific">Candidatus Dojkabacteria bacterium</name>
    <dbReference type="NCBI Taxonomy" id="2099670"/>
    <lineage>
        <taxon>Bacteria</taxon>
        <taxon>Candidatus Dojkabacteria</taxon>
    </lineage>
</organism>
<name>A0A955RLQ8_9BACT</name>
<dbReference type="Proteomes" id="UP000714915">
    <property type="component" value="Unassembled WGS sequence"/>
</dbReference>
<dbReference type="NCBIfam" id="TIGR00621">
    <property type="entry name" value="ssb"/>
    <property type="match status" value="1"/>
</dbReference>
<proteinExistence type="inferred from homology"/>
<dbReference type="AlphaFoldDB" id="A0A955RLQ8"/>
<dbReference type="InterPro" id="IPR000424">
    <property type="entry name" value="Primosome_PriB/ssb"/>
</dbReference>
<dbReference type="Pfam" id="PF00436">
    <property type="entry name" value="SSB"/>
    <property type="match status" value="1"/>
</dbReference>
<evidence type="ECO:0000256" key="3">
    <source>
        <dbReference type="PIRNR" id="PIRNR002070"/>
    </source>
</evidence>
<dbReference type="PIRSF" id="PIRSF002070">
    <property type="entry name" value="SSB"/>
    <property type="match status" value="1"/>
</dbReference>
<accession>A0A955RLQ8</accession>
<evidence type="ECO:0000313" key="6">
    <source>
        <dbReference type="Proteomes" id="UP000714915"/>
    </source>
</evidence>
<dbReference type="EMBL" id="JAGQLF010000006">
    <property type="protein sequence ID" value="MCA9386563.1"/>
    <property type="molecule type" value="Genomic_DNA"/>
</dbReference>
<evidence type="ECO:0000256" key="2">
    <source>
        <dbReference type="HAMAP-Rule" id="MF_00984"/>
    </source>
</evidence>